<dbReference type="Gene3D" id="3.90.215.10">
    <property type="entry name" value="Gamma Fibrinogen, chain A, domain 1"/>
    <property type="match status" value="1"/>
</dbReference>
<evidence type="ECO:0000313" key="3">
    <source>
        <dbReference type="Proteomes" id="UP001208570"/>
    </source>
</evidence>
<dbReference type="GO" id="GO:0005615">
    <property type="term" value="C:extracellular space"/>
    <property type="evidence" value="ECO:0007669"/>
    <property type="project" value="TreeGrafter"/>
</dbReference>
<organism evidence="2 3">
    <name type="scientific">Paralvinella palmiformis</name>
    <dbReference type="NCBI Taxonomy" id="53620"/>
    <lineage>
        <taxon>Eukaryota</taxon>
        <taxon>Metazoa</taxon>
        <taxon>Spiralia</taxon>
        <taxon>Lophotrochozoa</taxon>
        <taxon>Annelida</taxon>
        <taxon>Polychaeta</taxon>
        <taxon>Sedentaria</taxon>
        <taxon>Canalipalpata</taxon>
        <taxon>Terebellida</taxon>
        <taxon>Terebelliformia</taxon>
        <taxon>Alvinellidae</taxon>
        <taxon>Paralvinella</taxon>
    </lineage>
</organism>
<keyword evidence="3" id="KW-1185">Reference proteome</keyword>
<dbReference type="PROSITE" id="PS51406">
    <property type="entry name" value="FIBRINOGEN_C_2"/>
    <property type="match status" value="1"/>
</dbReference>
<dbReference type="PANTHER" id="PTHR19143">
    <property type="entry name" value="FIBRINOGEN/TENASCIN/ANGIOPOEITIN"/>
    <property type="match status" value="1"/>
</dbReference>
<dbReference type="InterPro" id="IPR050373">
    <property type="entry name" value="Fibrinogen_C-term_domain"/>
</dbReference>
<dbReference type="InterPro" id="IPR002181">
    <property type="entry name" value="Fibrinogen_a/b/g_C_dom"/>
</dbReference>
<dbReference type="SMART" id="SM00186">
    <property type="entry name" value="FBG"/>
    <property type="match status" value="1"/>
</dbReference>
<dbReference type="Pfam" id="PF00147">
    <property type="entry name" value="Fibrinogen_C"/>
    <property type="match status" value="1"/>
</dbReference>
<dbReference type="EMBL" id="JAODUP010000435">
    <property type="protein sequence ID" value="KAK2149841.1"/>
    <property type="molecule type" value="Genomic_DNA"/>
</dbReference>
<feature type="domain" description="Fibrinogen C-terminal" evidence="1">
    <location>
        <begin position="52"/>
        <end position="277"/>
    </location>
</feature>
<comment type="caution">
    <text evidence="2">The sequence shown here is derived from an EMBL/GenBank/DDBJ whole genome shotgun (WGS) entry which is preliminary data.</text>
</comment>
<dbReference type="AlphaFoldDB" id="A0AAD9JC39"/>
<accession>A0AAD9JC39</accession>
<dbReference type="Proteomes" id="UP001208570">
    <property type="component" value="Unassembled WGS sequence"/>
</dbReference>
<proteinExistence type="predicted"/>
<dbReference type="SUPFAM" id="SSF56496">
    <property type="entry name" value="Fibrinogen C-terminal domain-like"/>
    <property type="match status" value="1"/>
</dbReference>
<dbReference type="InterPro" id="IPR036056">
    <property type="entry name" value="Fibrinogen-like_C"/>
</dbReference>
<name>A0AAD9JC39_9ANNE</name>
<protein>
    <recommendedName>
        <fullName evidence="1">Fibrinogen C-terminal domain-containing protein</fullName>
    </recommendedName>
</protein>
<reference evidence="2" key="1">
    <citation type="journal article" date="2023" name="Mol. Biol. Evol.">
        <title>Third-Generation Sequencing Reveals the Adaptive Role of the Epigenome in Three Deep-Sea Polychaetes.</title>
        <authorList>
            <person name="Perez M."/>
            <person name="Aroh O."/>
            <person name="Sun Y."/>
            <person name="Lan Y."/>
            <person name="Juniper S.K."/>
            <person name="Young C.R."/>
            <person name="Angers B."/>
            <person name="Qian P.Y."/>
        </authorList>
    </citation>
    <scope>NUCLEOTIDE SEQUENCE</scope>
    <source>
        <strain evidence="2">P08H-3</strain>
    </source>
</reference>
<dbReference type="InterPro" id="IPR014716">
    <property type="entry name" value="Fibrinogen_a/b/g_C_1"/>
</dbReference>
<gene>
    <name evidence="2" type="ORF">LSH36_435g04056</name>
</gene>
<evidence type="ECO:0000313" key="2">
    <source>
        <dbReference type="EMBL" id="KAK2149841.1"/>
    </source>
</evidence>
<sequence>MADQNVKLIQDSTFRIEVPDDKVDFVNVTVHGENIRCGHNLYAMPLTAAESKHWAGIWLACPSLEMLDDGGRRVCTFGCRCIGRCKEIQVCRRPADYADSSWTLCYIIMRRIDGSESFDRNWTEYKKGFGEKSREFWAGNENLYKTTNDGQTYSLRVDLISDNGEELFALYNKFLIGPESDGYPLTIDHYDGSSNLADSLANHNGMKFTTKQRDNDKNLSYNCAKTFGAGWWFNKCWSVLLTMPFRHNPRNSAINYWKQQNNITYAKFARMMIRPNE</sequence>
<evidence type="ECO:0000259" key="1">
    <source>
        <dbReference type="PROSITE" id="PS51406"/>
    </source>
</evidence>